<dbReference type="GeneID" id="103505721"/>
<dbReference type="Gene3D" id="1.25.40.20">
    <property type="entry name" value="Ankyrin repeat-containing domain"/>
    <property type="match status" value="1"/>
</dbReference>
<evidence type="ECO:0000259" key="11">
    <source>
        <dbReference type="PROSITE" id="PS52035"/>
    </source>
</evidence>
<feature type="non-terminal residue" evidence="13">
    <location>
        <position position="1"/>
    </location>
</feature>
<dbReference type="SUPFAM" id="SSF50729">
    <property type="entry name" value="PH domain-like"/>
    <property type="match status" value="1"/>
</dbReference>
<dbReference type="Gene3D" id="3.40.630.10">
    <property type="entry name" value="Zn peptidases"/>
    <property type="match status" value="1"/>
</dbReference>
<dbReference type="SMART" id="SM00233">
    <property type="entry name" value="PH"/>
    <property type="match status" value="1"/>
</dbReference>
<dbReference type="Gene3D" id="2.30.29.30">
    <property type="entry name" value="Pleckstrin-homology domain (PH domain)/Phosphotyrosine-binding domain (PTB)"/>
    <property type="match status" value="1"/>
</dbReference>
<dbReference type="InterPro" id="IPR018494">
    <property type="entry name" value="Oxysterol-bd_CS"/>
</dbReference>
<feature type="region of interest" description="Disordered" evidence="9">
    <location>
        <begin position="630"/>
        <end position="693"/>
    </location>
</feature>
<dbReference type="PROSITE" id="PS01013">
    <property type="entry name" value="OSBP"/>
    <property type="match status" value="1"/>
</dbReference>
<dbReference type="GO" id="GO:0097038">
    <property type="term" value="C:perinuclear endoplasmic reticulum"/>
    <property type="evidence" value="ECO:0007669"/>
    <property type="project" value="TreeGrafter"/>
</dbReference>
<dbReference type="GO" id="GO:0008270">
    <property type="term" value="F:zinc ion binding"/>
    <property type="evidence" value="ECO:0007669"/>
    <property type="project" value="InterPro"/>
</dbReference>
<dbReference type="Gene3D" id="2.40.160.120">
    <property type="match status" value="1"/>
</dbReference>
<feature type="domain" description="Peptidase M14" evidence="11">
    <location>
        <begin position="306"/>
        <end position="441"/>
    </location>
</feature>
<dbReference type="SUPFAM" id="SSF144000">
    <property type="entry name" value="Oxysterol-binding protein-like"/>
    <property type="match status" value="1"/>
</dbReference>
<evidence type="ECO:0000256" key="8">
    <source>
        <dbReference type="SAM" id="Coils"/>
    </source>
</evidence>
<feature type="region of interest" description="Disordered" evidence="9">
    <location>
        <begin position="835"/>
        <end position="855"/>
    </location>
</feature>
<evidence type="ECO:0000256" key="3">
    <source>
        <dbReference type="ARBA" id="ARBA00023055"/>
    </source>
</evidence>
<dbReference type="InterPro" id="IPR001849">
    <property type="entry name" value="PH_domain"/>
</dbReference>
<dbReference type="InterPro" id="IPR011993">
    <property type="entry name" value="PH-like_dom_sf"/>
</dbReference>
<keyword evidence="2 7" id="KW-0813">Transport</keyword>
<dbReference type="FunFam" id="2.40.160.120:FF:000005">
    <property type="entry name" value="Oxysterol-binding protein"/>
    <property type="match status" value="1"/>
</dbReference>
<feature type="region of interest" description="Disordered" evidence="9">
    <location>
        <begin position="1367"/>
        <end position="1396"/>
    </location>
</feature>
<dbReference type="SUPFAM" id="SSF53187">
    <property type="entry name" value="Zn-dependent exopeptidases"/>
    <property type="match status" value="1"/>
</dbReference>
<feature type="compositionally biased region" description="Polar residues" evidence="9">
    <location>
        <begin position="531"/>
        <end position="552"/>
    </location>
</feature>
<dbReference type="Pfam" id="PF01237">
    <property type="entry name" value="Oxysterol_BP"/>
    <property type="match status" value="1"/>
</dbReference>
<keyword evidence="12" id="KW-1185">Reference proteome</keyword>
<dbReference type="GO" id="GO:0004181">
    <property type="term" value="F:metallocarboxypeptidase activity"/>
    <property type="evidence" value="ECO:0007669"/>
    <property type="project" value="InterPro"/>
</dbReference>
<feature type="compositionally biased region" description="Basic and acidic residues" evidence="9">
    <location>
        <begin position="840"/>
        <end position="855"/>
    </location>
</feature>
<feature type="coiled-coil region" evidence="8">
    <location>
        <begin position="757"/>
        <end position="806"/>
    </location>
</feature>
<dbReference type="KEGG" id="dci:103505721"/>
<dbReference type="GO" id="GO:0032934">
    <property type="term" value="F:sterol binding"/>
    <property type="evidence" value="ECO:0007669"/>
    <property type="project" value="TreeGrafter"/>
</dbReference>
<proteinExistence type="inferred from homology"/>
<evidence type="ECO:0000256" key="4">
    <source>
        <dbReference type="ARBA" id="ARBA00023121"/>
    </source>
</evidence>
<dbReference type="STRING" id="121845.A0A1S3CUX5"/>
<keyword evidence="3 7" id="KW-0445">Lipid transport</keyword>
<feature type="coiled-coil region" evidence="8">
    <location>
        <begin position="976"/>
        <end position="1003"/>
    </location>
</feature>
<sequence>FYLWCLEFWFVCKVCKILSEFHIDTGVFFFVQDIVCLLVSKNANINIVNGEGRTPRDVCKHNDEARKLLLAAEKTEGIQREHKFLNAARANDLESLNSLVSVCKKKKMYQIMEFWVTELTEDHQIMQASSGRLFQHNNYNLGRNPLLYMFLGQLALDLAKDEHMKQVLSVQPIKNLQKTVPRFEGRIFRKSKFIGWKSHWAVIEKGVLEFFKNKSDARLGLKRKEFKYLDGAKVLTSHISPAAFNLYFSDGTVHSLSVPLDSKNDVTGEICRQKWVSALKEHIALTSHYLNHRVTYDSDEEDEKTIDLNRNWGFHWGGVGSSKEQCQQIYAGTGPFSEPETQAVSRFILANNANMKAFVTFHSYGQYILYPWGYNKKVPPDYADLDRVGRAAAEAMRVAGGGAYTVIDLLLDSTTSLYNTSKFEKSSDEDIEKLLKKMENLLSPHDHSVFDSNGNKSVGDILKAADELIHSSSPLFEALSPTDSQNISGTSHISSKSFKIDIPQLPVFNKSFSLKSNDINTDANETKRITNKVTPDTPQENDNVDNNINVTPANPIANINKENMTLDIENKNTPAMKLKEENPKPNNVNESNINNDFQFQDIVNLTRPDKPSGVSTTKPHSKYDKHRQLNYKTDRDKKVKTPQLIPKHKSENSRAKSGQDMKMKNTDPTKESSKIVKQQTSLEKNVDKKKSHLTSQNTLLKTNNEPGHDLESDIHSLTRTLSPTTESHWSGGLRDVTINNGKPELKMSDLVTPSRGSQSLEQELEIQKNKVRQLKDELNNTVKFHLQQLESMKISHEEELVMMKRQMKVEQDSLSTAAAHQKIVESKLKEAQNSMQLIKHQSDSKDSVTEHSNSDNNKDVAQIVKVMFLFFLTDSKDSVTEHSNSDNNKDVAQIVKKLEAVCSSASSMLSSMSHCLTLIKQQEDVRVMLLKICIFVFPHLFQKLEAVCSSASSMLSSMSHCLTLIKQQEDVRVMLLKQEREKCRVLEEALNVLAQEHHELEQSIATHMSRSISLASMGSQKFFDLSEDDTFFDAFEAGKFFAKRTRANLFTMCDKPRRDPMQIHRHYDYRQELPFPMFNRNDFSIWSVLKTCIGKDLSNITMPVVFNEPLSFLQRLVEYMEYAQLLTKASQESDPVIRLQFVSAFAVSAVSSNWERLGKPFNPLLGETYELERDDFRVVCEQVSHHPPISAFHAENEHHFIFHGSIYPKLKFWGKSVEITPKGTVTVELPRWGEAYTWTNVNCCVHNIIVGKLWIEQYGSMEIVNHATGHTAVLNFKPAGWFSKDLHRVEGFILDKNKKKLNYMYGKWTDFMKVTDMSSYEEYYKENAHKFRNSDAKTPSTESPVHTPKKVLAKMTSFKMGSMGSSMFKSMSQAEPPESPSNECEDGEDPPPKCDSTFSIDIPNSVTLWEANPRPERTSEFYQFTSFTMSLNELEPGMESRLCPTDSRWFSKGTNTYTNEEDWLYNGGYWDRNYVYDLDIF</sequence>
<dbReference type="PaxDb" id="121845-A0A1S3CUX5"/>
<dbReference type="PANTHER" id="PTHR10972:SF209">
    <property type="entry name" value="OXYSTEROL-BINDING PROTEIN"/>
    <property type="match status" value="1"/>
</dbReference>
<evidence type="ECO:0000256" key="7">
    <source>
        <dbReference type="RuleBase" id="RU003845"/>
    </source>
</evidence>
<dbReference type="RefSeq" id="XP_008468299.2">
    <property type="nucleotide sequence ID" value="XM_008470077.3"/>
</dbReference>
<dbReference type="GO" id="GO:0006869">
    <property type="term" value="P:lipid transport"/>
    <property type="evidence" value="ECO:0007669"/>
    <property type="project" value="UniProtKB-KW"/>
</dbReference>
<organism evidence="12 13">
    <name type="scientific">Diaphorina citri</name>
    <name type="common">Asian citrus psyllid</name>
    <dbReference type="NCBI Taxonomy" id="121845"/>
    <lineage>
        <taxon>Eukaryota</taxon>
        <taxon>Metazoa</taxon>
        <taxon>Ecdysozoa</taxon>
        <taxon>Arthropoda</taxon>
        <taxon>Hexapoda</taxon>
        <taxon>Insecta</taxon>
        <taxon>Pterygota</taxon>
        <taxon>Neoptera</taxon>
        <taxon>Paraneoptera</taxon>
        <taxon>Hemiptera</taxon>
        <taxon>Sternorrhyncha</taxon>
        <taxon>Psylloidea</taxon>
        <taxon>Psyllidae</taxon>
        <taxon>Diaphorininae</taxon>
        <taxon>Diaphorina</taxon>
    </lineage>
</organism>
<gene>
    <name evidence="13" type="primary">LOC103505721</name>
</gene>
<dbReference type="InterPro" id="IPR000834">
    <property type="entry name" value="Peptidase_M14"/>
</dbReference>
<evidence type="ECO:0000256" key="2">
    <source>
        <dbReference type="ARBA" id="ARBA00022448"/>
    </source>
</evidence>
<name>A0A1S3CUX5_DIACI</name>
<dbReference type="SMART" id="SM00631">
    <property type="entry name" value="Zn_pept"/>
    <property type="match status" value="1"/>
</dbReference>
<dbReference type="GO" id="GO:0006508">
    <property type="term" value="P:proteolysis"/>
    <property type="evidence" value="ECO:0007669"/>
    <property type="project" value="InterPro"/>
</dbReference>
<feature type="region of interest" description="Disordered" evidence="9">
    <location>
        <begin position="523"/>
        <end position="554"/>
    </location>
</feature>
<comment type="caution">
    <text evidence="5">Lacks conserved residue(s) required for the propagation of feature annotation.</text>
</comment>
<keyword evidence="4" id="KW-0446">Lipid-binding</keyword>
<evidence type="ECO:0000256" key="9">
    <source>
        <dbReference type="SAM" id="MobiDB-lite"/>
    </source>
</evidence>
<evidence type="ECO:0000313" key="12">
    <source>
        <dbReference type="Proteomes" id="UP000079169"/>
    </source>
</evidence>
<evidence type="ECO:0000256" key="5">
    <source>
        <dbReference type="PROSITE-ProRule" id="PRU01379"/>
    </source>
</evidence>
<feature type="compositionally biased region" description="Basic and acidic residues" evidence="9">
    <location>
        <begin position="648"/>
        <end position="674"/>
    </location>
</feature>
<dbReference type="PROSITE" id="PS50003">
    <property type="entry name" value="PH_DOMAIN"/>
    <property type="match status" value="1"/>
</dbReference>
<comment type="similarity">
    <text evidence="6">Belongs to the OSBP family.</text>
</comment>
<dbReference type="InterPro" id="IPR037239">
    <property type="entry name" value="OSBP_sf"/>
</dbReference>
<comment type="similarity">
    <text evidence="1 5">Belongs to the peptidase M14 family.</text>
</comment>
<accession>A0A1S3CUX5</accession>
<dbReference type="PANTHER" id="PTHR10972">
    <property type="entry name" value="OXYSTEROL-BINDING PROTEIN-RELATED"/>
    <property type="match status" value="1"/>
</dbReference>
<evidence type="ECO:0000259" key="10">
    <source>
        <dbReference type="PROSITE" id="PS50003"/>
    </source>
</evidence>
<dbReference type="InterPro" id="IPR036770">
    <property type="entry name" value="Ankyrin_rpt-contain_sf"/>
</dbReference>
<dbReference type="GO" id="GO:0005829">
    <property type="term" value="C:cytosol"/>
    <property type="evidence" value="ECO:0007669"/>
    <property type="project" value="TreeGrafter"/>
</dbReference>
<dbReference type="GO" id="GO:0005886">
    <property type="term" value="C:plasma membrane"/>
    <property type="evidence" value="ECO:0007669"/>
    <property type="project" value="TreeGrafter"/>
</dbReference>
<protein>
    <recommendedName>
        <fullName evidence="7">Oxysterol-binding protein</fullName>
    </recommendedName>
</protein>
<reference evidence="13" key="1">
    <citation type="submission" date="2025-08" db="UniProtKB">
        <authorList>
            <consortium name="RefSeq"/>
        </authorList>
    </citation>
    <scope>IDENTIFICATION</scope>
</reference>
<evidence type="ECO:0000256" key="6">
    <source>
        <dbReference type="RuleBase" id="RU003844"/>
    </source>
</evidence>
<feature type="domain" description="PH" evidence="10">
    <location>
        <begin position="180"/>
        <end position="284"/>
    </location>
</feature>
<evidence type="ECO:0000313" key="13">
    <source>
        <dbReference type="RefSeq" id="XP_008468299.2"/>
    </source>
</evidence>
<dbReference type="InterPro" id="IPR000648">
    <property type="entry name" value="Oxysterol-bd"/>
</dbReference>
<dbReference type="Pfam" id="PF00246">
    <property type="entry name" value="Peptidase_M14"/>
    <property type="match status" value="1"/>
</dbReference>
<dbReference type="PROSITE" id="PS52035">
    <property type="entry name" value="PEPTIDASE_M14"/>
    <property type="match status" value="1"/>
</dbReference>
<dbReference type="Proteomes" id="UP000079169">
    <property type="component" value="Unplaced"/>
</dbReference>
<evidence type="ECO:0000256" key="1">
    <source>
        <dbReference type="ARBA" id="ARBA00005988"/>
    </source>
</evidence>
<keyword evidence="8" id="KW-0175">Coiled coil</keyword>